<accession>A0AAD5J9S4</accession>
<dbReference type="Proteomes" id="UP001064489">
    <property type="component" value="Chromosome 6"/>
</dbReference>
<evidence type="ECO:0000313" key="3">
    <source>
        <dbReference type="EMBL" id="KAI9191396.1"/>
    </source>
</evidence>
<evidence type="ECO:0000259" key="2">
    <source>
        <dbReference type="Pfam" id="PF13456"/>
    </source>
</evidence>
<reference evidence="3" key="1">
    <citation type="journal article" date="2022" name="Plant J.">
        <title>Strategies of tolerance reflected in two North American maple genomes.</title>
        <authorList>
            <person name="McEvoy S.L."/>
            <person name="Sezen U.U."/>
            <person name="Trouern-Trend A."/>
            <person name="McMahon S.M."/>
            <person name="Schaberg P.G."/>
            <person name="Yang J."/>
            <person name="Wegrzyn J.L."/>
            <person name="Swenson N.G."/>
        </authorList>
    </citation>
    <scope>NUCLEOTIDE SEQUENCE</scope>
    <source>
        <strain evidence="3">91603</strain>
    </source>
</reference>
<feature type="transmembrane region" description="Helical" evidence="1">
    <location>
        <begin position="94"/>
        <end position="116"/>
    </location>
</feature>
<keyword evidence="4" id="KW-1185">Reference proteome</keyword>
<dbReference type="AlphaFoldDB" id="A0AAD5J9S4"/>
<organism evidence="3 4">
    <name type="scientific">Acer negundo</name>
    <name type="common">Box elder</name>
    <dbReference type="NCBI Taxonomy" id="4023"/>
    <lineage>
        <taxon>Eukaryota</taxon>
        <taxon>Viridiplantae</taxon>
        <taxon>Streptophyta</taxon>
        <taxon>Embryophyta</taxon>
        <taxon>Tracheophyta</taxon>
        <taxon>Spermatophyta</taxon>
        <taxon>Magnoliopsida</taxon>
        <taxon>eudicotyledons</taxon>
        <taxon>Gunneridae</taxon>
        <taxon>Pentapetalae</taxon>
        <taxon>rosids</taxon>
        <taxon>malvids</taxon>
        <taxon>Sapindales</taxon>
        <taxon>Sapindaceae</taxon>
        <taxon>Hippocastanoideae</taxon>
        <taxon>Acereae</taxon>
        <taxon>Acer</taxon>
    </lineage>
</organism>
<dbReference type="EMBL" id="JAJSOW010000004">
    <property type="protein sequence ID" value="KAI9191396.1"/>
    <property type="molecule type" value="Genomic_DNA"/>
</dbReference>
<dbReference type="GO" id="GO:0003676">
    <property type="term" value="F:nucleic acid binding"/>
    <property type="evidence" value="ECO:0007669"/>
    <property type="project" value="InterPro"/>
</dbReference>
<dbReference type="Pfam" id="PF13456">
    <property type="entry name" value="RVT_3"/>
    <property type="match status" value="1"/>
</dbReference>
<keyword evidence="1" id="KW-0812">Transmembrane</keyword>
<reference evidence="3" key="2">
    <citation type="submission" date="2023-02" db="EMBL/GenBank/DDBJ databases">
        <authorList>
            <person name="Swenson N.G."/>
            <person name="Wegrzyn J.L."/>
            <person name="Mcevoy S.L."/>
        </authorList>
    </citation>
    <scope>NUCLEOTIDE SEQUENCE</scope>
    <source>
        <strain evidence="3">91603</strain>
        <tissue evidence="3">Leaf</tissue>
    </source>
</reference>
<comment type="caution">
    <text evidence="3">The sequence shown here is derived from an EMBL/GenBank/DDBJ whole genome shotgun (WGS) entry which is preliminary data.</text>
</comment>
<dbReference type="GO" id="GO:0004523">
    <property type="term" value="F:RNA-DNA hybrid ribonuclease activity"/>
    <property type="evidence" value="ECO:0007669"/>
    <property type="project" value="InterPro"/>
</dbReference>
<keyword evidence="1" id="KW-1133">Transmembrane helix</keyword>
<protein>
    <recommendedName>
        <fullName evidence="2">RNase H type-1 domain-containing protein</fullName>
    </recommendedName>
</protein>
<keyword evidence="1" id="KW-0472">Membrane</keyword>
<sequence>MKPELVCPICSKKSETTLHALWRCASLKGVRAGCGLADGGSALDAGSFIDFILSVSSQIGNLGCMFLNLYVCFGGVSGIVETSFFTIRCCCQTWLFLSGWSPFVSITMLLLIKVALKCWRARAALAGSLKLWIEGLRLAVSYGFLPAILESDALTVVQAIGRQQAPSLKVGVVVDDILRFIRLFNFVFVIFVPGLSNYGAHSPVKLALSYEGDSF</sequence>
<feature type="domain" description="RNase H type-1" evidence="2">
    <location>
        <begin position="133"/>
        <end position="204"/>
    </location>
</feature>
<name>A0AAD5J9S4_ACENE</name>
<evidence type="ECO:0000256" key="1">
    <source>
        <dbReference type="SAM" id="Phobius"/>
    </source>
</evidence>
<proteinExistence type="predicted"/>
<evidence type="ECO:0000313" key="4">
    <source>
        <dbReference type="Proteomes" id="UP001064489"/>
    </source>
</evidence>
<dbReference type="InterPro" id="IPR002156">
    <property type="entry name" value="RNaseH_domain"/>
</dbReference>
<gene>
    <name evidence="3" type="ORF">LWI28_007993</name>
</gene>
<feature type="transmembrane region" description="Helical" evidence="1">
    <location>
        <begin position="180"/>
        <end position="200"/>
    </location>
</feature>